<dbReference type="EMBL" id="CAJVRM010000514">
    <property type="protein sequence ID" value="CAG8981746.1"/>
    <property type="molecule type" value="Genomic_DNA"/>
</dbReference>
<dbReference type="Proteomes" id="UP000701801">
    <property type="component" value="Unassembled WGS sequence"/>
</dbReference>
<organism evidence="2 3">
    <name type="scientific">Hymenoscyphus albidus</name>
    <dbReference type="NCBI Taxonomy" id="595503"/>
    <lineage>
        <taxon>Eukaryota</taxon>
        <taxon>Fungi</taxon>
        <taxon>Dikarya</taxon>
        <taxon>Ascomycota</taxon>
        <taxon>Pezizomycotina</taxon>
        <taxon>Leotiomycetes</taxon>
        <taxon>Helotiales</taxon>
        <taxon>Helotiaceae</taxon>
        <taxon>Hymenoscyphus</taxon>
    </lineage>
</organism>
<feature type="compositionally biased region" description="Basic and acidic residues" evidence="1">
    <location>
        <begin position="136"/>
        <end position="149"/>
    </location>
</feature>
<name>A0A9N9M031_9HELO</name>
<dbReference type="AlphaFoldDB" id="A0A9N9M031"/>
<keyword evidence="3" id="KW-1185">Reference proteome</keyword>
<evidence type="ECO:0000313" key="3">
    <source>
        <dbReference type="Proteomes" id="UP000701801"/>
    </source>
</evidence>
<evidence type="ECO:0000313" key="2">
    <source>
        <dbReference type="EMBL" id="CAG8981746.1"/>
    </source>
</evidence>
<proteinExistence type="predicted"/>
<protein>
    <submittedName>
        <fullName evidence="2">Uncharacterized protein</fullName>
    </submittedName>
</protein>
<sequence length="159" mass="17821">MTILQPQHGSSRSEEEVAPSRLFKIWKHITYTLISSGHVAVLYKELKAASTSHEPALLDQLSLITNRESNESNDEFNNNDNDIMMLSVDESEVIDEVYDFGIPSSMIDEAADLSHYSHTLPLPSFKELLAVEQSLQHRDGQHTELDETPVRSGSISSTH</sequence>
<evidence type="ECO:0000256" key="1">
    <source>
        <dbReference type="SAM" id="MobiDB-lite"/>
    </source>
</evidence>
<comment type="caution">
    <text evidence="2">The sequence shown here is derived from an EMBL/GenBank/DDBJ whole genome shotgun (WGS) entry which is preliminary data.</text>
</comment>
<accession>A0A9N9M031</accession>
<reference evidence="2" key="1">
    <citation type="submission" date="2021-07" db="EMBL/GenBank/DDBJ databases">
        <authorList>
            <person name="Durling M."/>
        </authorList>
    </citation>
    <scope>NUCLEOTIDE SEQUENCE</scope>
</reference>
<feature type="region of interest" description="Disordered" evidence="1">
    <location>
        <begin position="136"/>
        <end position="159"/>
    </location>
</feature>
<gene>
    <name evidence="2" type="ORF">HYALB_00013359</name>
</gene>